<protein>
    <submittedName>
        <fullName evidence="2">Uncharacterized protein</fullName>
    </submittedName>
</protein>
<dbReference type="Gramene" id="ONK66933">
    <property type="protein sequence ID" value="ONK66933"/>
    <property type="gene ID" value="A4U43_C06F13700"/>
</dbReference>
<feature type="region of interest" description="Disordered" evidence="1">
    <location>
        <begin position="267"/>
        <end position="288"/>
    </location>
</feature>
<evidence type="ECO:0000313" key="2">
    <source>
        <dbReference type="EMBL" id="ONK66933.1"/>
    </source>
</evidence>
<evidence type="ECO:0000313" key="3">
    <source>
        <dbReference type="Proteomes" id="UP000243459"/>
    </source>
</evidence>
<evidence type="ECO:0000256" key="1">
    <source>
        <dbReference type="SAM" id="MobiDB-lite"/>
    </source>
</evidence>
<gene>
    <name evidence="2" type="ORF">A4U43_C06F13700</name>
</gene>
<dbReference type="Proteomes" id="UP000243459">
    <property type="component" value="Chromosome 6"/>
</dbReference>
<proteinExistence type="predicted"/>
<sequence length="315" mass="34977">MMEENASLTEDMSTIVHAAADDLALEVNTANMSISDDVLLFMIVYSFFARPTVMHALNAPMHVHCPQLHWVWTVGEVDAADMLISDDVLSFMASTRGGVTLWAIQSLLPLVDVCTINSTGDFTYSAIFRLFVGILIFVMGLYCSLRSNCFSPTNPTPKDPHRESKEKKQGDVVLLISEEEQSNSKGLKIESCEEPSTYKPQSPSPEIVLKSIPSPCKPLRAPRSETLVRWKSIPISAFSKTKSRFVEQTASVANPVHDASNLTYIGSPNPRASGTPKTPTMMMKKMKRRRRERRYTEGNNQAMAKLGEGKLEFGI</sequence>
<reference evidence="3" key="1">
    <citation type="journal article" date="2017" name="Nat. Commun.">
        <title>The asparagus genome sheds light on the origin and evolution of a young Y chromosome.</title>
        <authorList>
            <person name="Harkess A."/>
            <person name="Zhou J."/>
            <person name="Xu C."/>
            <person name="Bowers J.E."/>
            <person name="Van der Hulst R."/>
            <person name="Ayyampalayam S."/>
            <person name="Mercati F."/>
            <person name="Riccardi P."/>
            <person name="McKain M.R."/>
            <person name="Kakrana A."/>
            <person name="Tang H."/>
            <person name="Ray J."/>
            <person name="Groenendijk J."/>
            <person name="Arikit S."/>
            <person name="Mathioni S.M."/>
            <person name="Nakano M."/>
            <person name="Shan H."/>
            <person name="Telgmann-Rauber A."/>
            <person name="Kanno A."/>
            <person name="Yue Z."/>
            <person name="Chen H."/>
            <person name="Li W."/>
            <person name="Chen Y."/>
            <person name="Xu X."/>
            <person name="Zhang Y."/>
            <person name="Luo S."/>
            <person name="Chen H."/>
            <person name="Gao J."/>
            <person name="Mao Z."/>
            <person name="Pires J.C."/>
            <person name="Luo M."/>
            <person name="Kudrna D."/>
            <person name="Wing R.A."/>
            <person name="Meyers B.C."/>
            <person name="Yi K."/>
            <person name="Kong H."/>
            <person name="Lavrijsen P."/>
            <person name="Sunseri F."/>
            <person name="Falavigna A."/>
            <person name="Ye Y."/>
            <person name="Leebens-Mack J.H."/>
            <person name="Chen G."/>
        </authorList>
    </citation>
    <scope>NUCLEOTIDE SEQUENCE [LARGE SCALE GENOMIC DNA]</scope>
    <source>
        <strain evidence="3">cv. DH0086</strain>
    </source>
</reference>
<name>A0A5P1EMP5_ASPOF</name>
<feature type="region of interest" description="Disordered" evidence="1">
    <location>
        <begin position="180"/>
        <end position="205"/>
    </location>
</feature>
<keyword evidence="3" id="KW-1185">Reference proteome</keyword>
<accession>A0A5P1EMP5</accession>
<dbReference type="AlphaFoldDB" id="A0A5P1EMP5"/>
<organism evidence="2 3">
    <name type="scientific">Asparagus officinalis</name>
    <name type="common">Garden asparagus</name>
    <dbReference type="NCBI Taxonomy" id="4686"/>
    <lineage>
        <taxon>Eukaryota</taxon>
        <taxon>Viridiplantae</taxon>
        <taxon>Streptophyta</taxon>
        <taxon>Embryophyta</taxon>
        <taxon>Tracheophyta</taxon>
        <taxon>Spermatophyta</taxon>
        <taxon>Magnoliopsida</taxon>
        <taxon>Liliopsida</taxon>
        <taxon>Asparagales</taxon>
        <taxon>Asparagaceae</taxon>
        <taxon>Asparagoideae</taxon>
        <taxon>Asparagus</taxon>
    </lineage>
</organism>
<dbReference type="EMBL" id="CM007386">
    <property type="protein sequence ID" value="ONK66933.1"/>
    <property type="molecule type" value="Genomic_DNA"/>
</dbReference>